<gene>
    <name evidence="1" type="ORF">JJB74_24535</name>
</gene>
<dbReference type="RefSeq" id="WP_200596380.1">
    <property type="nucleotide sequence ID" value="NZ_JAEPBG010000014.1"/>
</dbReference>
<name>A0A934W3U0_9BURK</name>
<proteinExistence type="predicted"/>
<dbReference type="AlphaFoldDB" id="A0A934W3U0"/>
<evidence type="ECO:0000313" key="1">
    <source>
        <dbReference type="EMBL" id="MBK4737801.1"/>
    </source>
</evidence>
<comment type="caution">
    <text evidence="1">The sequence shown here is derived from an EMBL/GenBank/DDBJ whole genome shotgun (WGS) entry which is preliminary data.</text>
</comment>
<dbReference type="Pfam" id="PF11697">
    <property type="entry name" value="DUF3293"/>
    <property type="match status" value="1"/>
</dbReference>
<evidence type="ECO:0000313" key="2">
    <source>
        <dbReference type="Proteomes" id="UP000622890"/>
    </source>
</evidence>
<dbReference type="EMBL" id="JAEPBG010000014">
    <property type="protein sequence ID" value="MBK4737801.1"/>
    <property type="molecule type" value="Genomic_DNA"/>
</dbReference>
<protein>
    <submittedName>
        <fullName evidence="1">DUF3293 domain-containing protein</fullName>
    </submittedName>
</protein>
<dbReference type="InterPro" id="IPR021710">
    <property type="entry name" value="DUF3293"/>
</dbReference>
<organism evidence="1 2">
    <name type="scientific">Noviherbaspirillum pedocola</name>
    <dbReference type="NCBI Taxonomy" id="2801341"/>
    <lineage>
        <taxon>Bacteria</taxon>
        <taxon>Pseudomonadati</taxon>
        <taxon>Pseudomonadota</taxon>
        <taxon>Betaproteobacteria</taxon>
        <taxon>Burkholderiales</taxon>
        <taxon>Oxalobacteraceae</taxon>
        <taxon>Noviherbaspirillum</taxon>
    </lineage>
</organism>
<keyword evidence="2" id="KW-1185">Reference proteome</keyword>
<accession>A0A934W3U0</accession>
<sequence length="140" mass="14908">MTSIPTTLHAAYAVTDYRVFAADAPFTLHIGAASAELAQLHGKHAVSCSAFLTAWNPFSHPVDADANHLAQQSLLRDLRDSGVRFLEGMGCDPSGAYAGEESVLAIGLARADAMALGRKYRQNAIVWCGADAVPELILLR</sequence>
<dbReference type="Proteomes" id="UP000622890">
    <property type="component" value="Unassembled WGS sequence"/>
</dbReference>
<reference evidence="1" key="1">
    <citation type="submission" date="2021-01" db="EMBL/GenBank/DDBJ databases">
        <title>Genome sequence of strain Noviherbaspirillum sp. DKR-6.</title>
        <authorList>
            <person name="Chaudhary D.K."/>
        </authorList>
    </citation>
    <scope>NUCLEOTIDE SEQUENCE</scope>
    <source>
        <strain evidence="1">DKR-6</strain>
    </source>
</reference>